<protein>
    <submittedName>
        <fullName evidence="1">Uncharacterized protein</fullName>
    </submittedName>
</protein>
<reference evidence="1 2" key="1">
    <citation type="journal article" date="2014" name="BMC Genomics">
        <title>Comparison of environmental and isolate Sulfobacillus genomes reveals diverse carbon, sulfur, nitrogen, and hydrogen metabolisms.</title>
        <authorList>
            <person name="Justice N.B."/>
            <person name="Norman A."/>
            <person name="Brown C.T."/>
            <person name="Singh A."/>
            <person name="Thomas B.C."/>
            <person name="Banfield J.F."/>
        </authorList>
    </citation>
    <scope>NUCLEOTIDE SEQUENCE [LARGE SCALE GENOMIC DNA]</scope>
    <source>
        <strain evidence="1">AMDSBA5</strain>
    </source>
</reference>
<evidence type="ECO:0000313" key="2">
    <source>
        <dbReference type="Proteomes" id="UP000242705"/>
    </source>
</evidence>
<evidence type="ECO:0000313" key="1">
    <source>
        <dbReference type="EMBL" id="PSR23281.1"/>
    </source>
</evidence>
<proteinExistence type="predicted"/>
<name>A0A2T2WM17_SULTH</name>
<dbReference type="EMBL" id="PXYX01000071">
    <property type="protein sequence ID" value="PSR23281.1"/>
    <property type="molecule type" value="Genomic_DNA"/>
</dbReference>
<dbReference type="Proteomes" id="UP000242705">
    <property type="component" value="Unassembled WGS sequence"/>
</dbReference>
<comment type="caution">
    <text evidence="1">The sequence shown here is derived from an EMBL/GenBank/DDBJ whole genome shotgun (WGS) entry which is preliminary data.</text>
</comment>
<accession>A0A2T2WM17</accession>
<dbReference type="AlphaFoldDB" id="A0A2T2WM17"/>
<sequence length="187" mass="21492">MARIQEVMPNWSQTRTPLFFVKITPAHPSLIAQVRQHLGQRRHGDFPVAIHHAVDSDVLTYPIIKVFQSDGTWWLDVVRPAQMLAAVANILSTQKLRISVWFGIATENDSTFRNREGYWHRHEGVRWTGEAFAEIRDRAVAAGGWESYFANELHDLVFVPDGPIFAFASDEEPVEIGEYLHRHPPRR</sequence>
<organism evidence="1 2">
    <name type="scientific">Sulfobacillus thermosulfidooxidans</name>
    <dbReference type="NCBI Taxonomy" id="28034"/>
    <lineage>
        <taxon>Bacteria</taxon>
        <taxon>Bacillati</taxon>
        <taxon>Bacillota</taxon>
        <taxon>Clostridia</taxon>
        <taxon>Eubacteriales</taxon>
        <taxon>Clostridiales Family XVII. Incertae Sedis</taxon>
        <taxon>Sulfobacillus</taxon>
    </lineage>
</organism>
<gene>
    <name evidence="1" type="ORF">C7B47_15915</name>
</gene>